<feature type="transmembrane region" description="Helical" evidence="1">
    <location>
        <begin position="189"/>
        <end position="212"/>
    </location>
</feature>
<dbReference type="InterPro" id="IPR001132">
    <property type="entry name" value="SMAD_dom_Dwarfin-type"/>
</dbReference>
<dbReference type="Pfam" id="PF03166">
    <property type="entry name" value="MH2"/>
    <property type="match status" value="1"/>
</dbReference>
<evidence type="ECO:0000259" key="2">
    <source>
        <dbReference type="PROSITE" id="PS51076"/>
    </source>
</evidence>
<dbReference type="PROSITE" id="PS51076">
    <property type="entry name" value="MH2"/>
    <property type="match status" value="1"/>
</dbReference>
<sequence length="421" mass="47232">MDRWRPRIVSTADVESRQLPAMVSRRKILSRSRDDLNIESTYVLREDEEDVWYQKEKLYKNEPQISSHPITSHHIPSHPITSHHIPSHPITSHHIPSHQSKQSKGKQLFSHASIGFTVTIEDVDFSSPYILVLLEGTVYNIVVLEGTVYNIVLLEGTVYILVLLEGIVYILVLLEGIVNILVLLERTVYILVLLEGTVYILVLLEGTVYILVQLEGTVYILGLLEGTDHIHEVLEKWTQIDDEIWAKVIVLERNRRVAKAYARAPVLTINGSDDGFDGFRVVIGVDIVCIVAKCNASIFTMGGVKVKMDDEGNILVKRVSKSNVYVKITSAGEETSIGNDILKLSNCALEIDKPVKIFLPLHRQGVNVLMRRQAESFHPVVIDPSSFSKVDIVAGDIQQNSSALRIPTPLIPFPRLVGIFK</sequence>
<dbReference type="GO" id="GO:0006355">
    <property type="term" value="P:regulation of DNA-templated transcription"/>
    <property type="evidence" value="ECO:0007669"/>
    <property type="project" value="InterPro"/>
</dbReference>
<gene>
    <name evidence="3" type="ORF">TSIB3V08_LOCUS7558</name>
</gene>
<keyword evidence="1" id="KW-0812">Transmembrane</keyword>
<accession>A0A7R9AZE8</accession>
<keyword evidence="1" id="KW-0472">Membrane</keyword>
<dbReference type="GO" id="GO:0009791">
    <property type="term" value="P:post-embryonic development"/>
    <property type="evidence" value="ECO:0007669"/>
    <property type="project" value="UniProtKB-ARBA"/>
</dbReference>
<dbReference type="AlphaFoldDB" id="A0A7R9AZE8"/>
<protein>
    <recommendedName>
        <fullName evidence="2">MH2 domain-containing protein</fullName>
    </recommendedName>
</protein>
<evidence type="ECO:0000313" key="3">
    <source>
        <dbReference type="EMBL" id="CAD7263481.1"/>
    </source>
</evidence>
<dbReference type="InterPro" id="IPR008984">
    <property type="entry name" value="SMAD_FHA_dom_sf"/>
</dbReference>
<dbReference type="SUPFAM" id="SSF49879">
    <property type="entry name" value="SMAD/FHA domain"/>
    <property type="match status" value="1"/>
</dbReference>
<dbReference type="PANTHER" id="PTHR22742:SF2">
    <property type="entry name" value="EXPANSION, ISOFORM A-RELATED"/>
    <property type="match status" value="1"/>
</dbReference>
<reference evidence="3" key="1">
    <citation type="submission" date="2020-11" db="EMBL/GenBank/DDBJ databases">
        <authorList>
            <person name="Tran Van P."/>
        </authorList>
    </citation>
    <scope>NUCLEOTIDE SEQUENCE</scope>
</reference>
<name>A0A7R9AZE8_TIMSH</name>
<dbReference type="EMBL" id="OC003587">
    <property type="protein sequence ID" value="CAD7263481.1"/>
    <property type="molecule type" value="Genomic_DNA"/>
</dbReference>
<feature type="transmembrane region" description="Helical" evidence="1">
    <location>
        <begin position="129"/>
        <end position="152"/>
    </location>
</feature>
<dbReference type="PANTHER" id="PTHR22742">
    <property type="entry name" value="EXPANSION, ISOFORM A-RELATED"/>
    <property type="match status" value="1"/>
</dbReference>
<organism evidence="3">
    <name type="scientific">Timema shepardi</name>
    <name type="common">Walking stick</name>
    <dbReference type="NCBI Taxonomy" id="629360"/>
    <lineage>
        <taxon>Eukaryota</taxon>
        <taxon>Metazoa</taxon>
        <taxon>Ecdysozoa</taxon>
        <taxon>Arthropoda</taxon>
        <taxon>Hexapoda</taxon>
        <taxon>Insecta</taxon>
        <taxon>Pterygota</taxon>
        <taxon>Neoptera</taxon>
        <taxon>Polyneoptera</taxon>
        <taxon>Phasmatodea</taxon>
        <taxon>Timematodea</taxon>
        <taxon>Timematoidea</taxon>
        <taxon>Timematidae</taxon>
        <taxon>Timema</taxon>
    </lineage>
</organism>
<feature type="transmembrane region" description="Helical" evidence="1">
    <location>
        <begin position="158"/>
        <end position="182"/>
    </location>
</feature>
<dbReference type="InterPro" id="IPR017855">
    <property type="entry name" value="SMAD-like_dom_sf"/>
</dbReference>
<dbReference type="SMART" id="SM00524">
    <property type="entry name" value="DWB"/>
    <property type="match status" value="1"/>
</dbReference>
<dbReference type="GO" id="GO:0051239">
    <property type="term" value="P:regulation of multicellular organismal process"/>
    <property type="evidence" value="ECO:0007669"/>
    <property type="project" value="UniProtKB-ARBA"/>
</dbReference>
<keyword evidence="1" id="KW-1133">Transmembrane helix</keyword>
<proteinExistence type="predicted"/>
<feature type="domain" description="MH2" evidence="2">
    <location>
        <begin position="245"/>
        <end position="421"/>
    </location>
</feature>
<evidence type="ECO:0000256" key="1">
    <source>
        <dbReference type="SAM" id="Phobius"/>
    </source>
</evidence>
<dbReference type="Gene3D" id="2.60.200.10">
    <property type="match status" value="1"/>
</dbReference>
<dbReference type="GO" id="GO:0050793">
    <property type="term" value="P:regulation of developmental process"/>
    <property type="evidence" value="ECO:0007669"/>
    <property type="project" value="UniProtKB-ARBA"/>
</dbReference>